<dbReference type="PROSITE" id="PS50850">
    <property type="entry name" value="MFS"/>
    <property type="match status" value="1"/>
</dbReference>
<dbReference type="Gene3D" id="1.20.1250.20">
    <property type="entry name" value="MFS general substrate transporter like domains"/>
    <property type="match status" value="1"/>
</dbReference>
<protein>
    <submittedName>
        <fullName evidence="7">MFS transporter, CP family, cyanate transporter</fullName>
    </submittedName>
</protein>
<dbReference type="InterPro" id="IPR020846">
    <property type="entry name" value="MFS_dom"/>
</dbReference>
<evidence type="ECO:0000256" key="3">
    <source>
        <dbReference type="ARBA" id="ARBA00022989"/>
    </source>
</evidence>
<reference evidence="7 8" key="1">
    <citation type="submission" date="2017-01" db="EMBL/GenBank/DDBJ databases">
        <authorList>
            <person name="Mah S.A."/>
            <person name="Swanson W.J."/>
            <person name="Moy G.W."/>
            <person name="Vacquier V.D."/>
        </authorList>
    </citation>
    <scope>NUCLEOTIDE SEQUENCE [LARGE SCALE GENOMIC DNA]</scope>
    <source>
        <strain evidence="7 8">CPCC 203464</strain>
    </source>
</reference>
<dbReference type="STRING" id="1344003.SAMN05445060_3612"/>
<feature type="transmembrane region" description="Helical" evidence="5">
    <location>
        <begin position="57"/>
        <end position="77"/>
    </location>
</feature>
<feature type="transmembrane region" description="Helical" evidence="5">
    <location>
        <begin position="146"/>
        <end position="165"/>
    </location>
</feature>
<evidence type="ECO:0000259" key="6">
    <source>
        <dbReference type="PROSITE" id="PS50850"/>
    </source>
</evidence>
<dbReference type="PANTHER" id="PTHR23523:SF2">
    <property type="entry name" value="2-NITROIMIDAZOLE TRANSPORTER"/>
    <property type="match status" value="1"/>
</dbReference>
<feature type="transmembrane region" description="Helical" evidence="5">
    <location>
        <begin position="177"/>
        <end position="195"/>
    </location>
</feature>
<dbReference type="Proteomes" id="UP000186218">
    <property type="component" value="Unassembled WGS sequence"/>
</dbReference>
<evidence type="ECO:0000313" key="8">
    <source>
        <dbReference type="Proteomes" id="UP000186218"/>
    </source>
</evidence>
<comment type="subcellular location">
    <subcellularLocation>
        <location evidence="1">Cell membrane</location>
        <topology evidence="1">Multi-pass membrane protein</topology>
    </subcellularLocation>
</comment>
<evidence type="ECO:0000256" key="5">
    <source>
        <dbReference type="SAM" id="Phobius"/>
    </source>
</evidence>
<dbReference type="InterPro" id="IPR052524">
    <property type="entry name" value="MFS_Cyanate_Porter"/>
</dbReference>
<evidence type="ECO:0000313" key="7">
    <source>
        <dbReference type="EMBL" id="SIS20473.1"/>
    </source>
</evidence>
<feature type="transmembrane region" description="Helical" evidence="5">
    <location>
        <begin position="89"/>
        <end position="106"/>
    </location>
</feature>
<evidence type="ECO:0000256" key="2">
    <source>
        <dbReference type="ARBA" id="ARBA00022692"/>
    </source>
</evidence>
<gene>
    <name evidence="7" type="ORF">SAMN05445060_3612</name>
</gene>
<feature type="transmembrane region" description="Helical" evidence="5">
    <location>
        <begin position="250"/>
        <end position="270"/>
    </location>
</feature>
<dbReference type="EMBL" id="FTNT01000012">
    <property type="protein sequence ID" value="SIS20473.1"/>
    <property type="molecule type" value="Genomic_DNA"/>
</dbReference>
<dbReference type="GO" id="GO:0005886">
    <property type="term" value="C:plasma membrane"/>
    <property type="evidence" value="ECO:0007669"/>
    <property type="project" value="UniProtKB-SubCell"/>
</dbReference>
<keyword evidence="4 5" id="KW-0472">Membrane</keyword>
<dbReference type="AlphaFoldDB" id="A0A1N7H6T3"/>
<keyword evidence="8" id="KW-1185">Reference proteome</keyword>
<evidence type="ECO:0000256" key="1">
    <source>
        <dbReference type="ARBA" id="ARBA00004651"/>
    </source>
</evidence>
<keyword evidence="3 5" id="KW-1133">Transmembrane helix</keyword>
<dbReference type="CDD" id="cd17339">
    <property type="entry name" value="MFS_NIMT_CynX_like"/>
    <property type="match status" value="1"/>
</dbReference>
<feature type="transmembrane region" description="Helical" evidence="5">
    <location>
        <begin position="340"/>
        <end position="363"/>
    </location>
</feature>
<organism evidence="7 8">
    <name type="scientific">Williamsia sterculiae</name>
    <dbReference type="NCBI Taxonomy" id="1344003"/>
    <lineage>
        <taxon>Bacteria</taxon>
        <taxon>Bacillati</taxon>
        <taxon>Actinomycetota</taxon>
        <taxon>Actinomycetes</taxon>
        <taxon>Mycobacteriales</taxon>
        <taxon>Nocardiaceae</taxon>
        <taxon>Williamsia</taxon>
    </lineage>
</organism>
<dbReference type="RefSeq" id="WP_076482386.1">
    <property type="nucleotide sequence ID" value="NZ_FTNT01000012.1"/>
</dbReference>
<dbReference type="SUPFAM" id="SSF103473">
    <property type="entry name" value="MFS general substrate transporter"/>
    <property type="match status" value="1"/>
</dbReference>
<proteinExistence type="predicted"/>
<name>A0A1N7H6T3_9NOCA</name>
<keyword evidence="2 5" id="KW-0812">Transmembrane</keyword>
<feature type="transmembrane region" description="Helical" evidence="5">
    <location>
        <begin position="282"/>
        <end position="299"/>
    </location>
</feature>
<dbReference type="PANTHER" id="PTHR23523">
    <property type="match status" value="1"/>
</dbReference>
<feature type="transmembrane region" description="Helical" evidence="5">
    <location>
        <begin position="305"/>
        <end position="328"/>
    </location>
</feature>
<dbReference type="Pfam" id="PF07690">
    <property type="entry name" value="MFS_1"/>
    <property type="match status" value="1"/>
</dbReference>
<feature type="transmembrane region" description="Helical" evidence="5">
    <location>
        <begin position="369"/>
        <end position="391"/>
    </location>
</feature>
<dbReference type="GO" id="GO:0022857">
    <property type="term" value="F:transmembrane transporter activity"/>
    <property type="evidence" value="ECO:0007669"/>
    <property type="project" value="InterPro"/>
</dbReference>
<feature type="transmembrane region" description="Helical" evidence="5">
    <location>
        <begin position="21"/>
        <end position="45"/>
    </location>
</feature>
<feature type="transmembrane region" description="Helical" evidence="5">
    <location>
        <begin position="112"/>
        <end position="134"/>
    </location>
</feature>
<dbReference type="InterPro" id="IPR036259">
    <property type="entry name" value="MFS_trans_sf"/>
</dbReference>
<sequence length="398" mass="41327">MTATENTTRADTAPTRGVATIVTAVGIMLVAANLRPAVVGVAPLIDEIGGDNGFSNAISGLLTTLPVLFFGLASPIAPRLAARFGIERTIFGALVTLVVAMVLRWIPDTIPLFAGSALIGAAIGICNVVLPALIKRDFAHRSGLMTGLYSMTLSGGAAFAAGVTAPVDAALGGHWRITVNLWILLALVAMVVWIPQLTRMHTTTASPGGHLWRNRVAWAVTIFMGTQSLVFYTLSAWIPSYLMDVGYSRGAAGTTLALAQIVALTASLVAPIIAGRFADQRVVSFVVIGISAVGLIGLVTTHHWVVLWTMLTLIGPGASVSLALLFMVLRSSSTAQTGQVSGMAQFVGYTLAAVGPLAVGAIHDATDSWSIAFSVVGLALVFQAAATTLAARNVRMTP</sequence>
<feature type="transmembrane region" description="Helical" evidence="5">
    <location>
        <begin position="216"/>
        <end position="238"/>
    </location>
</feature>
<evidence type="ECO:0000256" key="4">
    <source>
        <dbReference type="ARBA" id="ARBA00023136"/>
    </source>
</evidence>
<accession>A0A1N7H6T3</accession>
<feature type="domain" description="Major facilitator superfamily (MFS) profile" evidence="6">
    <location>
        <begin position="19"/>
        <end position="395"/>
    </location>
</feature>
<dbReference type="InterPro" id="IPR011701">
    <property type="entry name" value="MFS"/>
</dbReference>